<dbReference type="Gene3D" id="1.20.1610.10">
    <property type="entry name" value="alpha-1,2-mannosidases domains"/>
    <property type="match status" value="1"/>
</dbReference>
<dbReference type="Pfam" id="PF07971">
    <property type="entry name" value="Glyco_hydro_92"/>
    <property type="match status" value="1"/>
</dbReference>
<dbReference type="GO" id="GO:0005829">
    <property type="term" value="C:cytosol"/>
    <property type="evidence" value="ECO:0007669"/>
    <property type="project" value="TreeGrafter"/>
</dbReference>
<dbReference type="InterPro" id="IPR014718">
    <property type="entry name" value="GH-type_carb-bd"/>
</dbReference>
<proteinExistence type="predicted"/>
<dbReference type="GeneID" id="66111460"/>
<evidence type="ECO:0000313" key="5">
    <source>
        <dbReference type="Proteomes" id="UP000812287"/>
    </source>
</evidence>
<dbReference type="PANTHER" id="PTHR12143">
    <property type="entry name" value="PEPTIDE N-GLYCANASE PNGASE -RELATED"/>
    <property type="match status" value="1"/>
</dbReference>
<dbReference type="GO" id="GO:0006516">
    <property type="term" value="P:glycoprotein catabolic process"/>
    <property type="evidence" value="ECO:0007669"/>
    <property type="project" value="TreeGrafter"/>
</dbReference>
<dbReference type="SUPFAM" id="SSF48208">
    <property type="entry name" value="Six-hairpin glycosidases"/>
    <property type="match status" value="1"/>
</dbReference>
<feature type="domain" description="Glycosyl hydrolase family 92 N-terminal" evidence="3">
    <location>
        <begin position="23"/>
        <end position="307"/>
    </location>
</feature>
<dbReference type="Gene3D" id="1.20.1050.60">
    <property type="entry name" value="alpha-1,2-mannosidase"/>
    <property type="match status" value="1"/>
</dbReference>
<evidence type="ECO:0008006" key="6">
    <source>
        <dbReference type="Google" id="ProtNLM"/>
    </source>
</evidence>
<dbReference type="GO" id="GO:0005975">
    <property type="term" value="P:carbohydrate metabolic process"/>
    <property type="evidence" value="ECO:0007669"/>
    <property type="project" value="InterPro"/>
</dbReference>
<keyword evidence="1" id="KW-0732">Signal</keyword>
<dbReference type="InterPro" id="IPR005887">
    <property type="entry name" value="GH92_a_mannosidase_put"/>
</dbReference>
<dbReference type="NCBIfam" id="TIGR01180">
    <property type="entry name" value="aman2_put"/>
    <property type="match status" value="1"/>
</dbReference>
<dbReference type="AlphaFoldDB" id="A0A9P7VIE1"/>
<gene>
    <name evidence="4" type="ORF">BT62DRAFT_974501</name>
</gene>
<dbReference type="EMBL" id="MU250558">
    <property type="protein sequence ID" value="KAG7441616.1"/>
    <property type="molecule type" value="Genomic_DNA"/>
</dbReference>
<name>A0A9P7VIE1_9AGAR</name>
<dbReference type="GO" id="GO:0030246">
    <property type="term" value="F:carbohydrate binding"/>
    <property type="evidence" value="ECO:0007669"/>
    <property type="project" value="InterPro"/>
</dbReference>
<dbReference type="Gene3D" id="2.70.98.10">
    <property type="match status" value="1"/>
</dbReference>
<dbReference type="Gene3D" id="3.30.2080.10">
    <property type="entry name" value="GH92 mannosidase domain"/>
    <property type="match status" value="1"/>
</dbReference>
<evidence type="ECO:0000259" key="2">
    <source>
        <dbReference type="Pfam" id="PF07971"/>
    </source>
</evidence>
<dbReference type="GO" id="GO:0000224">
    <property type="term" value="F:peptide-N4-(N-acetyl-beta-glucosaminyl)asparagine amidase activity"/>
    <property type="evidence" value="ECO:0007669"/>
    <property type="project" value="TreeGrafter"/>
</dbReference>
<dbReference type="OrthoDB" id="449263at2759"/>
<feature type="signal peptide" evidence="1">
    <location>
        <begin position="1"/>
        <end position="18"/>
    </location>
</feature>
<comment type="caution">
    <text evidence="4">The sequence shown here is derived from an EMBL/GenBank/DDBJ whole genome shotgun (WGS) entry which is preliminary data.</text>
</comment>
<dbReference type="InterPro" id="IPR012939">
    <property type="entry name" value="Glyco_hydro_92"/>
</dbReference>
<dbReference type="RefSeq" id="XP_043035116.1">
    <property type="nucleotide sequence ID" value="XM_043189163.1"/>
</dbReference>
<keyword evidence="5" id="KW-1185">Reference proteome</keyword>
<feature type="chain" id="PRO_5040401922" description="Glycoside hydrolase family 92 protein" evidence="1">
    <location>
        <begin position="19"/>
        <end position="829"/>
    </location>
</feature>
<dbReference type="GO" id="GO:0005634">
    <property type="term" value="C:nucleus"/>
    <property type="evidence" value="ECO:0007669"/>
    <property type="project" value="TreeGrafter"/>
</dbReference>
<sequence length="829" mass="92209">MKILLPTALLSLVLTATTSNIDLVNPIIGNTGPEPNYAGGMIPSVAPPFGMTRWVAQTHQNYVSRIPYNYSDSDVIHGFIGTHQPAIWMGESGMIGVVPGLSSSADGEVKARFEERGLRRRNGSETFGVSLYEVELETDDDDDGGGGSIGVAMTATSRVGHLRFTFKTDSAWHPYVLLQSSRPSELFHSTPTASHFNISYPEGWTRVFPEQNRICGYNSEMQDWVIAPISIAQNVENKPKDGGGHGGFKGWFCAAFDRAFDGYGVTQGAEQRDRALEGLGEEIGAYARFEYPSDQEELVVDVRVAVSFISMEQALVNLDNEVPDGTPLEATEQKTRAAWEEKLNLVEVEGGKLEDRRVLMTGVFHALQYPYEQHEHGKYYSAYDDEVHNGESYSGYSIWDTYRAEWGFLLLFAPERIPGMIQSMLQDYKEGGWLPMWKNIVETNIMIATHADSLITEAILKGFESGFDVDLAWEAVWKDATVPPERDWEVRYEDREEGVDYEVRAGLSSSYADPRKGWVDDDVHSESVSRTLDYAYDDHALSLLSVHLNKSPSVTSFLHERSMKAPWLVWNSDATSVDDYVNGEDKVRFQGMTQGFVQGRNVDGSWADPASGFTEGDKWAYSFDVVHDIPGLIEKRGGKEAFVQSLDEYYDGGWDWFGNEPAHHVPYLYALAGRPDLTQYRVRETARANYNDTPQGLSGNEDCGQMSAWYIFAALGFYPVNPVSKEFVIGSPFFDKLTLHLPSLEADASSPFYDAQRGAYTLTVEKCGDPEAIYVKSVAVNGVGVDLYGGSPIIRWEDVYHGGHVVFEMSTTPVYGVSGDAAGIVHEEL</sequence>
<dbReference type="PANTHER" id="PTHR12143:SF43">
    <property type="entry name" value="PUTATIVE-RELATED"/>
    <property type="match status" value="1"/>
</dbReference>
<dbReference type="Pfam" id="PF17678">
    <property type="entry name" value="Glyco_hydro_92N"/>
    <property type="match status" value="1"/>
</dbReference>
<dbReference type="InterPro" id="IPR041371">
    <property type="entry name" value="GH92_N"/>
</dbReference>
<dbReference type="Proteomes" id="UP000812287">
    <property type="component" value="Unassembled WGS sequence"/>
</dbReference>
<feature type="domain" description="Glycosyl hydrolase family 92" evidence="2">
    <location>
        <begin position="313"/>
        <end position="810"/>
    </location>
</feature>
<dbReference type="InterPro" id="IPR050883">
    <property type="entry name" value="PNGase"/>
</dbReference>
<accession>A0A9P7VIE1</accession>
<evidence type="ECO:0000259" key="3">
    <source>
        <dbReference type="Pfam" id="PF17678"/>
    </source>
</evidence>
<evidence type="ECO:0000313" key="4">
    <source>
        <dbReference type="EMBL" id="KAG7441616.1"/>
    </source>
</evidence>
<dbReference type="InterPro" id="IPR008928">
    <property type="entry name" value="6-hairpin_glycosidase_sf"/>
</dbReference>
<dbReference type="FunFam" id="1.20.1050.60:FF:000001">
    <property type="entry name" value="Putative alpha-1,2-mannosidase"/>
    <property type="match status" value="1"/>
</dbReference>
<evidence type="ECO:0000256" key="1">
    <source>
        <dbReference type="SAM" id="SignalP"/>
    </source>
</evidence>
<organism evidence="4 5">
    <name type="scientific">Guyanagaster necrorhizus</name>
    <dbReference type="NCBI Taxonomy" id="856835"/>
    <lineage>
        <taxon>Eukaryota</taxon>
        <taxon>Fungi</taxon>
        <taxon>Dikarya</taxon>
        <taxon>Basidiomycota</taxon>
        <taxon>Agaricomycotina</taxon>
        <taxon>Agaricomycetes</taxon>
        <taxon>Agaricomycetidae</taxon>
        <taxon>Agaricales</taxon>
        <taxon>Marasmiineae</taxon>
        <taxon>Physalacriaceae</taxon>
        <taxon>Guyanagaster</taxon>
    </lineage>
</organism>
<protein>
    <recommendedName>
        <fullName evidence="6">Glycoside hydrolase family 92 protein</fullName>
    </recommendedName>
</protein>
<reference evidence="4" key="1">
    <citation type="submission" date="2020-11" db="EMBL/GenBank/DDBJ databases">
        <title>Adaptations for nitrogen fixation in a non-lichenized fungal sporocarp promotes dispersal by wood-feeding termites.</title>
        <authorList>
            <consortium name="DOE Joint Genome Institute"/>
            <person name="Koch R.A."/>
            <person name="Yoon G."/>
            <person name="Arayal U."/>
            <person name="Lail K."/>
            <person name="Amirebrahimi M."/>
            <person name="Labutti K."/>
            <person name="Lipzen A."/>
            <person name="Riley R."/>
            <person name="Barry K."/>
            <person name="Henrissat B."/>
            <person name="Grigoriev I.V."/>
            <person name="Herr J.R."/>
            <person name="Aime M.C."/>
        </authorList>
    </citation>
    <scope>NUCLEOTIDE SEQUENCE</scope>
    <source>
        <strain evidence="4">MCA 3950</strain>
    </source>
</reference>